<dbReference type="AlphaFoldDB" id="K0R2T0"/>
<organism evidence="1 2">
    <name type="scientific">Thalassiosira oceanica</name>
    <name type="common">Marine diatom</name>
    <dbReference type="NCBI Taxonomy" id="159749"/>
    <lineage>
        <taxon>Eukaryota</taxon>
        <taxon>Sar</taxon>
        <taxon>Stramenopiles</taxon>
        <taxon>Ochrophyta</taxon>
        <taxon>Bacillariophyta</taxon>
        <taxon>Coscinodiscophyceae</taxon>
        <taxon>Thalassiosirophycidae</taxon>
        <taxon>Thalassiosirales</taxon>
        <taxon>Thalassiosiraceae</taxon>
        <taxon>Thalassiosira</taxon>
    </lineage>
</organism>
<protein>
    <submittedName>
        <fullName evidence="1">Uncharacterized protein</fullName>
    </submittedName>
</protein>
<keyword evidence="2" id="KW-1185">Reference proteome</keyword>
<evidence type="ECO:0000313" key="2">
    <source>
        <dbReference type="Proteomes" id="UP000266841"/>
    </source>
</evidence>
<reference evidence="1 2" key="1">
    <citation type="journal article" date="2012" name="Genome Biol.">
        <title>Genome and low-iron response of an oceanic diatom adapted to chronic iron limitation.</title>
        <authorList>
            <person name="Lommer M."/>
            <person name="Specht M."/>
            <person name="Roy A.S."/>
            <person name="Kraemer L."/>
            <person name="Andreson R."/>
            <person name="Gutowska M.A."/>
            <person name="Wolf J."/>
            <person name="Bergner S.V."/>
            <person name="Schilhabel M.B."/>
            <person name="Klostermeier U.C."/>
            <person name="Beiko R.G."/>
            <person name="Rosenstiel P."/>
            <person name="Hippler M."/>
            <person name="Laroche J."/>
        </authorList>
    </citation>
    <scope>NUCLEOTIDE SEQUENCE [LARGE SCALE GENOMIC DNA]</scope>
    <source>
        <strain evidence="1 2">CCMP1005</strain>
    </source>
</reference>
<dbReference type="EMBL" id="AGNL01047408">
    <property type="protein sequence ID" value="EJK47033.1"/>
    <property type="molecule type" value="Genomic_DNA"/>
</dbReference>
<name>K0R2T0_THAOC</name>
<comment type="caution">
    <text evidence="1">The sequence shown here is derived from an EMBL/GenBank/DDBJ whole genome shotgun (WGS) entry which is preliminary data.</text>
</comment>
<sequence length="135" mass="14705">MRSTLAVLRFAPPVPLAELMAQDAYLSGVIVAVRGSGAPQICLATLDQQGWEFPAYHTSLPPNPLGYTFKTPIGRGKYDRCCSGVSSRPIQPRFLAPLPHTTAFGQEIVFDEVIRYSTSGLAGVIFSREVAYKCK</sequence>
<evidence type="ECO:0000313" key="1">
    <source>
        <dbReference type="EMBL" id="EJK47033.1"/>
    </source>
</evidence>
<accession>K0R2T0</accession>
<proteinExistence type="predicted"/>
<dbReference type="Proteomes" id="UP000266841">
    <property type="component" value="Unassembled WGS sequence"/>
</dbReference>
<gene>
    <name evidence="1" type="ORF">THAOC_34270</name>
</gene>